<reference evidence="1 2" key="1">
    <citation type="journal article" date="2016" name="Environ. Microbiol.">
        <title>Genomic resolution of a cold subsurface aquifer community provides metabolic insights for novel microbes adapted to high CO concentrations.</title>
        <authorList>
            <person name="Probst A.J."/>
            <person name="Castelle C.J."/>
            <person name="Singh A."/>
            <person name="Brown C.T."/>
            <person name="Anantharaman K."/>
            <person name="Sharon I."/>
            <person name="Hug L.A."/>
            <person name="Burstein D."/>
            <person name="Emerson J.B."/>
            <person name="Thomas B.C."/>
            <person name="Banfield J.F."/>
        </authorList>
    </citation>
    <scope>NUCLEOTIDE SEQUENCE [LARGE SCALE GENOMIC DNA]</scope>
    <source>
        <strain evidence="1">CG1_02_37_22</strain>
    </source>
</reference>
<sequence length="63" mass="7366">MVRKLSPKMMKKIRWKTKNKVGNCDCHWALSLGIPEKKLIFEKCSVAEKYAVRASSPWILFKL</sequence>
<dbReference type="AlphaFoldDB" id="A0A1J4TU73"/>
<organism evidence="1 2">
    <name type="scientific">Candidatus Gottesmanbacteria bacterium CG1_02_37_22</name>
    <dbReference type="NCBI Taxonomy" id="1805209"/>
    <lineage>
        <taxon>Bacteria</taxon>
        <taxon>Candidatus Gottesmaniibacteriota</taxon>
    </lineage>
</organism>
<evidence type="ECO:0000313" key="1">
    <source>
        <dbReference type="EMBL" id="OIO14579.1"/>
    </source>
</evidence>
<dbReference type="Proteomes" id="UP000183120">
    <property type="component" value="Unassembled WGS sequence"/>
</dbReference>
<comment type="caution">
    <text evidence="1">The sequence shown here is derived from an EMBL/GenBank/DDBJ whole genome shotgun (WGS) entry which is preliminary data.</text>
</comment>
<accession>A0A1J4TU73</accession>
<protein>
    <submittedName>
        <fullName evidence="1">Uncharacterized protein</fullName>
    </submittedName>
</protein>
<name>A0A1J4TU73_9BACT</name>
<dbReference type="EMBL" id="MNUY01000030">
    <property type="protein sequence ID" value="OIO14579.1"/>
    <property type="molecule type" value="Genomic_DNA"/>
</dbReference>
<evidence type="ECO:0000313" key="2">
    <source>
        <dbReference type="Proteomes" id="UP000183120"/>
    </source>
</evidence>
<gene>
    <name evidence="1" type="ORF">AUJ73_02020</name>
</gene>
<proteinExistence type="predicted"/>